<gene>
    <name evidence="2" type="ORF">M0812_08177</name>
</gene>
<proteinExistence type="predicted"/>
<comment type="caution">
    <text evidence="2">The sequence shown here is derived from an EMBL/GenBank/DDBJ whole genome shotgun (WGS) entry which is preliminary data.</text>
</comment>
<name>A0AAV7ZWP4_9EUKA</name>
<organism evidence="2 3">
    <name type="scientific">Anaeramoeba flamelloides</name>
    <dbReference type="NCBI Taxonomy" id="1746091"/>
    <lineage>
        <taxon>Eukaryota</taxon>
        <taxon>Metamonada</taxon>
        <taxon>Anaeramoebidae</taxon>
        <taxon>Anaeramoeba</taxon>
    </lineage>
</organism>
<protein>
    <submittedName>
        <fullName evidence="2">Uncharacterized protein</fullName>
    </submittedName>
</protein>
<dbReference type="AlphaFoldDB" id="A0AAV7ZWP4"/>
<evidence type="ECO:0000313" key="3">
    <source>
        <dbReference type="Proteomes" id="UP001146793"/>
    </source>
</evidence>
<dbReference type="EMBL" id="JANTQA010000020">
    <property type="protein sequence ID" value="KAJ3446369.1"/>
    <property type="molecule type" value="Genomic_DNA"/>
</dbReference>
<accession>A0AAV7ZWP4</accession>
<feature type="region of interest" description="Disordered" evidence="1">
    <location>
        <begin position="90"/>
        <end position="131"/>
    </location>
</feature>
<reference evidence="2" key="1">
    <citation type="submission" date="2022-08" db="EMBL/GenBank/DDBJ databases">
        <title>Novel sulphate-reducing endosymbionts in the free-living metamonad Anaeramoeba.</title>
        <authorList>
            <person name="Jerlstrom-Hultqvist J."/>
            <person name="Cepicka I."/>
            <person name="Gallot-Lavallee L."/>
            <person name="Salas-Leiva D."/>
            <person name="Curtis B.A."/>
            <person name="Zahonova K."/>
            <person name="Pipaliya S."/>
            <person name="Dacks J."/>
            <person name="Roger A.J."/>
        </authorList>
    </citation>
    <scope>NUCLEOTIDE SEQUENCE</scope>
    <source>
        <strain evidence="2">Busselton2</strain>
    </source>
</reference>
<evidence type="ECO:0000313" key="2">
    <source>
        <dbReference type="EMBL" id="KAJ3446369.1"/>
    </source>
</evidence>
<feature type="compositionally biased region" description="Low complexity" evidence="1">
    <location>
        <begin position="101"/>
        <end position="131"/>
    </location>
</feature>
<dbReference type="Proteomes" id="UP001146793">
    <property type="component" value="Unassembled WGS sequence"/>
</dbReference>
<evidence type="ECO:0000256" key="1">
    <source>
        <dbReference type="SAM" id="MobiDB-lite"/>
    </source>
</evidence>
<sequence>MSYYFKEVPTVTPKKGVYSVKHFNPNYKTTLKYNETIKENTKKKTRKPEIINTEIKEMNFGNNTRYDPILDPDFDSLFLEDLEQQFDSKSENDYSFKNFTNNELQPQEQQETNQNSNSEKSQSQKQFEFNK</sequence>